<evidence type="ECO:0000313" key="3">
    <source>
        <dbReference type="Proteomes" id="UP000265715"/>
    </source>
</evidence>
<organism evidence="2 3">
    <name type="scientific">Calidithermus terrae</name>
    <dbReference type="NCBI Taxonomy" id="1408545"/>
    <lineage>
        <taxon>Bacteria</taxon>
        <taxon>Thermotogati</taxon>
        <taxon>Deinococcota</taxon>
        <taxon>Deinococci</taxon>
        <taxon>Thermales</taxon>
        <taxon>Thermaceae</taxon>
        <taxon>Calidithermus</taxon>
    </lineage>
</organism>
<keyword evidence="3" id="KW-1185">Reference proteome</keyword>
<accession>A0A399E961</accession>
<reference evidence="2 3" key="1">
    <citation type="submission" date="2018-08" db="EMBL/GenBank/DDBJ databases">
        <title>Meiothermus terrae DSM 26712 genome sequencing project.</title>
        <authorList>
            <person name="Da Costa M.S."/>
            <person name="Albuquerque L."/>
            <person name="Raposo P."/>
            <person name="Froufe H.J.C."/>
            <person name="Barroso C.S."/>
            <person name="Egas C."/>
        </authorList>
    </citation>
    <scope>NUCLEOTIDE SEQUENCE [LARGE SCALE GENOMIC DNA]</scope>
    <source>
        <strain evidence="2 3">DSM 26712</strain>
    </source>
</reference>
<dbReference type="EMBL" id="QXDL01000190">
    <property type="protein sequence ID" value="RIH81257.1"/>
    <property type="molecule type" value="Genomic_DNA"/>
</dbReference>
<feature type="transmembrane region" description="Helical" evidence="1">
    <location>
        <begin position="26"/>
        <end position="47"/>
    </location>
</feature>
<sequence length="139" mass="14533">MLWGGLSALPVAAVLASTLSLSGELLRVLVLAICPSAALTAGLWGYLRQVSFGPTFLLMLLQGWFWGSIVALLSGFGMIVALGIDGHSSLLWLAAWILGGGLSTGLIGLMLGWGSGVIPLLGPLWLWGLHWAAVRLGVR</sequence>
<dbReference type="AlphaFoldDB" id="A0A399E961"/>
<evidence type="ECO:0000256" key="1">
    <source>
        <dbReference type="SAM" id="Phobius"/>
    </source>
</evidence>
<protein>
    <submittedName>
        <fullName evidence="2">Uncharacterized protein</fullName>
    </submittedName>
</protein>
<gene>
    <name evidence="2" type="ORF">Mterra_03292</name>
</gene>
<feature type="transmembrane region" description="Helical" evidence="1">
    <location>
        <begin position="120"/>
        <end position="138"/>
    </location>
</feature>
<keyword evidence="1" id="KW-1133">Transmembrane helix</keyword>
<feature type="transmembrane region" description="Helical" evidence="1">
    <location>
        <begin position="59"/>
        <end position="84"/>
    </location>
</feature>
<proteinExistence type="predicted"/>
<dbReference type="Proteomes" id="UP000265715">
    <property type="component" value="Unassembled WGS sequence"/>
</dbReference>
<comment type="caution">
    <text evidence="2">The sequence shown here is derived from an EMBL/GenBank/DDBJ whole genome shotgun (WGS) entry which is preliminary data.</text>
</comment>
<keyword evidence="1" id="KW-0812">Transmembrane</keyword>
<name>A0A399E961_9DEIN</name>
<evidence type="ECO:0000313" key="2">
    <source>
        <dbReference type="EMBL" id="RIH81257.1"/>
    </source>
</evidence>
<keyword evidence="1" id="KW-0472">Membrane</keyword>
<feature type="transmembrane region" description="Helical" evidence="1">
    <location>
        <begin position="90"/>
        <end position="113"/>
    </location>
</feature>